<dbReference type="PANTHER" id="PTHR47718:SF17">
    <property type="entry name" value="PROTEIN FAR1-RELATED SEQUENCE 5-LIKE"/>
    <property type="match status" value="1"/>
</dbReference>
<organism evidence="3 4">
    <name type="scientific">Tagetes erecta</name>
    <name type="common">African marigold</name>
    <dbReference type="NCBI Taxonomy" id="13708"/>
    <lineage>
        <taxon>Eukaryota</taxon>
        <taxon>Viridiplantae</taxon>
        <taxon>Streptophyta</taxon>
        <taxon>Embryophyta</taxon>
        <taxon>Tracheophyta</taxon>
        <taxon>Spermatophyta</taxon>
        <taxon>Magnoliopsida</taxon>
        <taxon>eudicotyledons</taxon>
        <taxon>Gunneridae</taxon>
        <taxon>Pentapetalae</taxon>
        <taxon>asterids</taxon>
        <taxon>campanulids</taxon>
        <taxon>Asterales</taxon>
        <taxon>Asteraceae</taxon>
        <taxon>Asteroideae</taxon>
        <taxon>Heliantheae alliance</taxon>
        <taxon>Tageteae</taxon>
        <taxon>Tagetes</taxon>
    </lineage>
</organism>
<proteinExistence type="predicted"/>
<dbReference type="InterPro" id="IPR018289">
    <property type="entry name" value="MULE_transposase_dom"/>
</dbReference>
<dbReference type="InterPro" id="IPR004330">
    <property type="entry name" value="FAR1_DNA_bnd_dom"/>
</dbReference>
<evidence type="ECO:0000313" key="4">
    <source>
        <dbReference type="Proteomes" id="UP001229421"/>
    </source>
</evidence>
<dbReference type="Pfam" id="PF03101">
    <property type="entry name" value="FAR1"/>
    <property type="match status" value="1"/>
</dbReference>
<dbReference type="Proteomes" id="UP001229421">
    <property type="component" value="Unassembled WGS sequence"/>
</dbReference>
<gene>
    <name evidence="3" type="ORF">QVD17_07158</name>
</gene>
<keyword evidence="4" id="KW-1185">Reference proteome</keyword>
<name>A0AAD8LM72_TARER</name>
<sequence>MAMIDDPGGDQFYKEVGVVYVSPSSRKKYYTPCVSDYIKPVLDGFKDGVVFDTLDDEDNGKVRHRKPSKRVGCGAQIRLQINKRKKYEIYFIEEKHNHSFVAKEEVQFMSSSRNVGHLNESAIQALSSINTGPCIAFNVMKTLCELAIQRLKNKQKHLPNFSCEYVVKEDGRLGGLFWADEYMKTNYFTFGDVVAFDGTYRLNKYDMIFVPFTGVDNHNRNITLGAAILGNETAEMSKWLLQSYVKVFVFAPLFIVTNQDAAMRRAVEDVLPTSRHRLCMWHIWDKLTSKVGLTLCNTTDFKKRLARIVWTDAITPAEFEKEWHAILSDFDLTAHSWLIEIYKIREDWIPAYYRRENLSGLMRTTSRSESENSFFSQFFNLESTLFEFIGHFEAAMECQRYKHRKNDHETRYFTPDIWSSLILEKQAVKIFTRAIFLDQQLELIMQLTNVHLHIFYILRLGEIREFPRKYVLTRWTREAIPNNSNSEIISYGVSDSNSVDFEAIIREIRMDNEYNLNRLVANKEEMCRYRDHVKGYKTKADEILIVNPPLSRKENFKSQI</sequence>
<accession>A0AAD8LM72</accession>
<dbReference type="Pfam" id="PF10551">
    <property type="entry name" value="MULE"/>
    <property type="match status" value="1"/>
</dbReference>
<dbReference type="AlphaFoldDB" id="A0AAD8LM72"/>
<dbReference type="EMBL" id="JAUHHV010000001">
    <property type="protein sequence ID" value="KAK1441311.1"/>
    <property type="molecule type" value="Genomic_DNA"/>
</dbReference>
<evidence type="ECO:0000259" key="2">
    <source>
        <dbReference type="Pfam" id="PF10551"/>
    </source>
</evidence>
<evidence type="ECO:0000259" key="1">
    <source>
        <dbReference type="Pfam" id="PF03101"/>
    </source>
</evidence>
<evidence type="ECO:0000313" key="3">
    <source>
        <dbReference type="EMBL" id="KAK1441311.1"/>
    </source>
</evidence>
<comment type="caution">
    <text evidence="3">The sequence shown here is derived from an EMBL/GenBank/DDBJ whole genome shotgun (WGS) entry which is preliminary data.</text>
</comment>
<feature type="domain" description="FAR1" evidence="1">
    <location>
        <begin position="56"/>
        <end position="101"/>
    </location>
</feature>
<dbReference type="PANTHER" id="PTHR47718">
    <property type="entry name" value="OS01G0519700 PROTEIN"/>
    <property type="match status" value="1"/>
</dbReference>
<feature type="domain" description="MULE transposase" evidence="2">
    <location>
        <begin position="193"/>
        <end position="284"/>
    </location>
</feature>
<reference evidence="3" key="1">
    <citation type="journal article" date="2023" name="bioRxiv">
        <title>Improved chromosome-level genome assembly for marigold (Tagetes erecta).</title>
        <authorList>
            <person name="Jiang F."/>
            <person name="Yuan L."/>
            <person name="Wang S."/>
            <person name="Wang H."/>
            <person name="Xu D."/>
            <person name="Wang A."/>
            <person name="Fan W."/>
        </authorList>
    </citation>
    <scope>NUCLEOTIDE SEQUENCE</scope>
    <source>
        <strain evidence="3">WSJ</strain>
        <tissue evidence="3">Leaf</tissue>
    </source>
</reference>
<protein>
    <recommendedName>
        <fullName evidence="5">Protein FAR1-RELATED SEQUENCE</fullName>
    </recommendedName>
</protein>
<evidence type="ECO:0008006" key="5">
    <source>
        <dbReference type="Google" id="ProtNLM"/>
    </source>
</evidence>